<organism evidence="5 6">
    <name type="scientific">Camellia sinensis var. sinensis</name>
    <name type="common">China tea</name>
    <dbReference type="NCBI Taxonomy" id="542762"/>
    <lineage>
        <taxon>Eukaryota</taxon>
        <taxon>Viridiplantae</taxon>
        <taxon>Streptophyta</taxon>
        <taxon>Embryophyta</taxon>
        <taxon>Tracheophyta</taxon>
        <taxon>Spermatophyta</taxon>
        <taxon>Magnoliopsida</taxon>
        <taxon>eudicotyledons</taxon>
        <taxon>Gunneridae</taxon>
        <taxon>Pentapetalae</taxon>
        <taxon>asterids</taxon>
        <taxon>Ericales</taxon>
        <taxon>Theaceae</taxon>
        <taxon>Camellia</taxon>
    </lineage>
</organism>
<reference evidence="5 6" key="1">
    <citation type="journal article" date="2018" name="Proc. Natl. Acad. Sci. U.S.A.">
        <title>Draft genome sequence of Camellia sinensis var. sinensis provides insights into the evolution of the tea genome and tea quality.</title>
        <authorList>
            <person name="Wei C."/>
            <person name="Yang H."/>
            <person name="Wang S."/>
            <person name="Zhao J."/>
            <person name="Liu C."/>
            <person name="Gao L."/>
            <person name="Xia E."/>
            <person name="Lu Y."/>
            <person name="Tai Y."/>
            <person name="She G."/>
            <person name="Sun J."/>
            <person name="Cao H."/>
            <person name="Tong W."/>
            <person name="Gao Q."/>
            <person name="Li Y."/>
            <person name="Deng W."/>
            <person name="Jiang X."/>
            <person name="Wang W."/>
            <person name="Chen Q."/>
            <person name="Zhang S."/>
            <person name="Li H."/>
            <person name="Wu J."/>
            <person name="Wang P."/>
            <person name="Li P."/>
            <person name="Shi C."/>
            <person name="Zheng F."/>
            <person name="Jian J."/>
            <person name="Huang B."/>
            <person name="Shan D."/>
            <person name="Shi M."/>
            <person name="Fang C."/>
            <person name="Yue Y."/>
            <person name="Li F."/>
            <person name="Li D."/>
            <person name="Wei S."/>
            <person name="Han B."/>
            <person name="Jiang C."/>
            <person name="Yin Y."/>
            <person name="Xia T."/>
            <person name="Zhang Z."/>
            <person name="Bennetzen J.L."/>
            <person name="Zhao S."/>
            <person name="Wan X."/>
        </authorList>
    </citation>
    <scope>NUCLEOTIDE SEQUENCE [LARGE SCALE GENOMIC DNA]</scope>
    <source>
        <strain evidence="6">cv. Shuchazao</strain>
        <tissue evidence="5">Leaf</tissue>
    </source>
</reference>
<proteinExistence type="inferred from homology"/>
<sequence length="323" mass="37666">MPWKTLKEMKTIHSSQRETNHELDNNCHDDDLLVASLPKEKGWLGFEDLYHLYQGFWCWNLVIRGVMSVQQHFKAQDTDLILVTMAKSGTTWLKALAFAIANRHRYPDTFFQHPLLASNPHGLVPFLKLNSNKEGCHIRHLSINSSCRVVYRCRNPYDTFISAWHYVNKARAESLGPLSCDDAFDMFCRGVMVFGPFWDHVLGYWKESLERPHKVLFLMYEDIKQDIALQMKRLAKFMGVPFSLEEERKGVIEEISKLCNISNLRELKVNKSGSLLQFEKKTLFRRGEVGDWVNHLTHEMVQRLNKIMEEKLDNSGLTFKTSL</sequence>
<evidence type="ECO:0000256" key="2">
    <source>
        <dbReference type="ARBA" id="ARBA00022679"/>
    </source>
</evidence>
<dbReference type="Pfam" id="PF00685">
    <property type="entry name" value="Sulfotransfer_1"/>
    <property type="match status" value="1"/>
</dbReference>
<dbReference type="SUPFAM" id="SSF52540">
    <property type="entry name" value="P-loop containing nucleoside triphosphate hydrolases"/>
    <property type="match status" value="1"/>
</dbReference>
<dbReference type="Gene3D" id="3.40.50.300">
    <property type="entry name" value="P-loop containing nucleotide triphosphate hydrolases"/>
    <property type="match status" value="1"/>
</dbReference>
<dbReference type="Proteomes" id="UP000306102">
    <property type="component" value="Unassembled WGS sequence"/>
</dbReference>
<feature type="domain" description="Sulfotransferase" evidence="4">
    <location>
        <begin position="77"/>
        <end position="316"/>
    </location>
</feature>
<name>A0A4S4D3M9_CAMSN</name>
<evidence type="ECO:0000256" key="3">
    <source>
        <dbReference type="RuleBase" id="RU361155"/>
    </source>
</evidence>
<evidence type="ECO:0000259" key="4">
    <source>
        <dbReference type="Pfam" id="PF00685"/>
    </source>
</evidence>
<accession>A0A4S4D3M9</accession>
<dbReference type="InterPro" id="IPR027417">
    <property type="entry name" value="P-loop_NTPase"/>
</dbReference>
<evidence type="ECO:0000313" key="6">
    <source>
        <dbReference type="Proteomes" id="UP000306102"/>
    </source>
</evidence>
<dbReference type="PANTHER" id="PTHR11783">
    <property type="entry name" value="SULFOTRANSFERASE SULT"/>
    <property type="match status" value="1"/>
</dbReference>
<dbReference type="EMBL" id="SDRB02012708">
    <property type="protein sequence ID" value="THF96902.1"/>
    <property type="molecule type" value="Genomic_DNA"/>
</dbReference>
<comment type="similarity">
    <text evidence="1 3">Belongs to the sulfotransferase 1 family.</text>
</comment>
<dbReference type="EC" id="2.8.2.-" evidence="3"/>
<evidence type="ECO:0000313" key="5">
    <source>
        <dbReference type="EMBL" id="THF96902.1"/>
    </source>
</evidence>
<dbReference type="AlphaFoldDB" id="A0A4S4D3M9"/>
<keyword evidence="2 3" id="KW-0808">Transferase</keyword>
<dbReference type="GO" id="GO:0008146">
    <property type="term" value="F:sulfotransferase activity"/>
    <property type="evidence" value="ECO:0007669"/>
    <property type="project" value="InterPro"/>
</dbReference>
<keyword evidence="6" id="KW-1185">Reference proteome</keyword>
<gene>
    <name evidence="5" type="ORF">TEA_024240</name>
</gene>
<comment type="caution">
    <text evidence="5">The sequence shown here is derived from an EMBL/GenBank/DDBJ whole genome shotgun (WGS) entry which is preliminary data.</text>
</comment>
<dbReference type="InterPro" id="IPR000863">
    <property type="entry name" value="Sulfotransferase_dom"/>
</dbReference>
<protein>
    <recommendedName>
        <fullName evidence="3">Sulfotransferase</fullName>
        <ecNumber evidence="3">2.8.2.-</ecNumber>
    </recommendedName>
</protein>
<evidence type="ECO:0000256" key="1">
    <source>
        <dbReference type="ARBA" id="ARBA00005771"/>
    </source>
</evidence>
<dbReference type="STRING" id="542762.A0A4S4D3M9"/>